<dbReference type="PANTHER" id="PTHR20854:SF4">
    <property type="entry name" value="INOSITOL-1-MONOPHOSPHATASE-RELATED"/>
    <property type="match status" value="1"/>
</dbReference>
<dbReference type="GO" id="GO:0046872">
    <property type="term" value="F:metal ion binding"/>
    <property type="evidence" value="ECO:0007669"/>
    <property type="project" value="UniProtKB-KW"/>
</dbReference>
<dbReference type="PRINTS" id="PR00377">
    <property type="entry name" value="IMPHPHTASES"/>
</dbReference>
<dbReference type="EMBL" id="JADMKS010000003">
    <property type="protein sequence ID" value="MBF6636414.1"/>
    <property type="molecule type" value="Genomic_DNA"/>
</dbReference>
<dbReference type="InterPro" id="IPR000760">
    <property type="entry name" value="Inositol_monophosphatase-like"/>
</dbReference>
<reference evidence="3" key="2">
    <citation type="submission" date="2022-09" db="EMBL/GenBank/DDBJ databases">
        <title>Rouxiella aceris sp. nov., isolated from tree sap and emended description of the genus Rhouxiella.</title>
        <authorList>
            <person name="Kim I.S."/>
        </authorList>
    </citation>
    <scope>NUCLEOTIDE SEQUENCE</scope>
    <source>
        <strain evidence="3">SAP-2</strain>
    </source>
</reference>
<evidence type="ECO:0000313" key="4">
    <source>
        <dbReference type="Proteomes" id="UP000705283"/>
    </source>
</evidence>
<dbReference type="Pfam" id="PF00459">
    <property type="entry name" value="Inositol_P"/>
    <property type="match status" value="1"/>
</dbReference>
<dbReference type="GO" id="GO:0007165">
    <property type="term" value="P:signal transduction"/>
    <property type="evidence" value="ECO:0007669"/>
    <property type="project" value="TreeGrafter"/>
</dbReference>
<evidence type="ECO:0000256" key="2">
    <source>
        <dbReference type="PIRSR" id="PIRSR600760-2"/>
    </source>
</evidence>
<name>A0AA40X0Y4_9GAMM</name>
<keyword evidence="2" id="KW-0460">Magnesium</keyword>
<sequence>MTSLNDSAAKKVNDAHLLRLVTSAVQLAGMALKQNFSADNRPKDREDIAKRIAAIDVISLDILRESLSVALPHAQWVEDEEGTGSLPAGEWWVTDSVEGAINSIHGLQDWGVTVTLVRDNEIVLTAVHLPMSGDTYTALRGGGAWLNDRRLQTSTKTHLNAAIVGTGQAMPNESDDTYRRMGMSAIAMLKAALVVQVSVPATLQLIQVAAGRQDIFWQYSQVRSGLLAGALLVSEAGGTVTDLQGAPWHLGSRSFLASTPSLVEQAAAVLTLIA</sequence>
<accession>A0AA40X0Y4</accession>
<comment type="caution">
    <text evidence="3">The sequence shown here is derived from an EMBL/GenBank/DDBJ whole genome shotgun (WGS) entry which is preliminary data.</text>
</comment>
<proteinExistence type="inferred from homology"/>
<evidence type="ECO:0000313" key="3">
    <source>
        <dbReference type="EMBL" id="MBF6636414.1"/>
    </source>
</evidence>
<dbReference type="SUPFAM" id="SSF56655">
    <property type="entry name" value="Carbohydrate phosphatase"/>
    <property type="match status" value="1"/>
</dbReference>
<dbReference type="GO" id="GO:0006020">
    <property type="term" value="P:inositol metabolic process"/>
    <property type="evidence" value="ECO:0007669"/>
    <property type="project" value="TreeGrafter"/>
</dbReference>
<dbReference type="Proteomes" id="UP000705283">
    <property type="component" value="Unassembled WGS sequence"/>
</dbReference>
<evidence type="ECO:0000256" key="1">
    <source>
        <dbReference type="ARBA" id="ARBA00009759"/>
    </source>
</evidence>
<dbReference type="CDD" id="cd01637">
    <property type="entry name" value="IMPase_like"/>
    <property type="match status" value="1"/>
</dbReference>
<keyword evidence="2" id="KW-0479">Metal-binding</keyword>
<dbReference type="PANTHER" id="PTHR20854">
    <property type="entry name" value="INOSITOL MONOPHOSPHATASE"/>
    <property type="match status" value="1"/>
</dbReference>
<feature type="binding site" evidence="2">
    <location>
        <position position="95"/>
    </location>
    <ligand>
        <name>Mg(2+)</name>
        <dbReference type="ChEBI" id="CHEBI:18420"/>
        <label>1</label>
        <note>catalytic</note>
    </ligand>
</feature>
<protein>
    <submittedName>
        <fullName evidence="3">3'(2'),5'-bisphosphate nucleotidase CysQ</fullName>
    </submittedName>
</protein>
<gene>
    <name evidence="3" type="ORF">ITX54_07055</name>
</gene>
<dbReference type="AlphaFoldDB" id="A0AA40X0Y4"/>
<reference evidence="3" key="1">
    <citation type="submission" date="2020-11" db="EMBL/GenBank/DDBJ databases">
        <authorList>
            <person name="Lee S.D."/>
        </authorList>
    </citation>
    <scope>NUCLEOTIDE SEQUENCE</scope>
    <source>
        <strain evidence="3">SAP-2</strain>
    </source>
</reference>
<comment type="similarity">
    <text evidence="1">Belongs to the inositol monophosphatase superfamily.</text>
</comment>
<dbReference type="Gene3D" id="3.30.540.10">
    <property type="entry name" value="Fructose-1,6-Bisphosphatase, subunit A, domain 1"/>
    <property type="match status" value="1"/>
</dbReference>
<organism evidence="3 4">
    <name type="scientific">Rouxiella silvae</name>
    <dbReference type="NCBI Taxonomy" id="1646373"/>
    <lineage>
        <taxon>Bacteria</taxon>
        <taxon>Pseudomonadati</taxon>
        <taxon>Pseudomonadota</taxon>
        <taxon>Gammaproteobacteria</taxon>
        <taxon>Enterobacterales</taxon>
        <taxon>Yersiniaceae</taxon>
        <taxon>Rouxiella</taxon>
    </lineage>
</organism>
<comment type="cofactor">
    <cofactor evidence="2">
        <name>Mg(2+)</name>
        <dbReference type="ChEBI" id="CHEBI:18420"/>
    </cofactor>
</comment>
<dbReference type="GO" id="GO:0008934">
    <property type="term" value="F:inositol monophosphate 1-phosphatase activity"/>
    <property type="evidence" value="ECO:0007669"/>
    <property type="project" value="TreeGrafter"/>
</dbReference>
<dbReference type="RefSeq" id="WP_194977742.1">
    <property type="nucleotide sequence ID" value="NZ_JADMKS010000003.1"/>
</dbReference>
<dbReference type="Gene3D" id="3.40.190.80">
    <property type="match status" value="1"/>
</dbReference>